<evidence type="ECO:0000313" key="6">
    <source>
        <dbReference type="Proteomes" id="UP001564626"/>
    </source>
</evidence>
<dbReference type="SMART" id="SM00563">
    <property type="entry name" value="PlsC"/>
    <property type="match status" value="1"/>
</dbReference>
<dbReference type="PANTHER" id="PTHR10434">
    <property type="entry name" value="1-ACYL-SN-GLYCEROL-3-PHOSPHATE ACYLTRANSFERASE"/>
    <property type="match status" value="1"/>
</dbReference>
<evidence type="ECO:0000256" key="2">
    <source>
        <dbReference type="ARBA" id="ARBA00023315"/>
    </source>
</evidence>
<dbReference type="Proteomes" id="UP001564626">
    <property type="component" value="Unassembled WGS sequence"/>
</dbReference>
<feature type="region of interest" description="Disordered" evidence="3">
    <location>
        <begin position="248"/>
        <end position="274"/>
    </location>
</feature>
<evidence type="ECO:0000256" key="1">
    <source>
        <dbReference type="ARBA" id="ARBA00022679"/>
    </source>
</evidence>
<sequence>MVALPSGPHEPTRRHDTSETSRVWRSLMLVDRWIVGLAGRLVVTGDLPDEVRGRPVLLTANHIGDFDALVLIAACRARGAAPRILATAGLFDAPVLGGVLRSAQHIRVERGGVTATAALEAVGAALAESSRPVLVYPEGRISLEPGLWPERGKSGAARMALAAEAVVVPVSQWGAHEVLHYGEPTVTGARDLLARFRSFCRGVRRRPTLRVHFGQPVDLSDLSAERVGDAVRARDRIMRAITDGLVPLRADEPDLPHHHDPTRPVNDKRSPWRP</sequence>
<keyword evidence="6" id="KW-1185">Reference proteome</keyword>
<dbReference type="PANTHER" id="PTHR10434:SF11">
    <property type="entry name" value="1-ACYL-SN-GLYCEROL-3-PHOSPHATE ACYLTRANSFERASE"/>
    <property type="match status" value="1"/>
</dbReference>
<reference evidence="5 6" key="1">
    <citation type="submission" date="2024-08" db="EMBL/GenBank/DDBJ databases">
        <title>Genome mining of Saccharopolyspora cebuensis PGLac3 from Nigerian medicinal plant.</title>
        <authorList>
            <person name="Ezeobiora C.E."/>
            <person name="Igbokwe N.H."/>
            <person name="Amin D.H."/>
            <person name="Mendie U.E."/>
        </authorList>
    </citation>
    <scope>NUCLEOTIDE SEQUENCE [LARGE SCALE GENOMIC DNA]</scope>
    <source>
        <strain evidence="5 6">PGLac3</strain>
    </source>
</reference>
<organism evidence="5 6">
    <name type="scientific">Saccharopolyspora cebuensis</name>
    <dbReference type="NCBI Taxonomy" id="418759"/>
    <lineage>
        <taxon>Bacteria</taxon>
        <taxon>Bacillati</taxon>
        <taxon>Actinomycetota</taxon>
        <taxon>Actinomycetes</taxon>
        <taxon>Pseudonocardiales</taxon>
        <taxon>Pseudonocardiaceae</taxon>
        <taxon>Saccharopolyspora</taxon>
    </lineage>
</organism>
<dbReference type="EMBL" id="JBGEHV010000038">
    <property type="protein sequence ID" value="MEY8041545.1"/>
    <property type="molecule type" value="Genomic_DNA"/>
</dbReference>
<gene>
    <name evidence="5" type="ORF">AB8O55_19235</name>
</gene>
<dbReference type="SUPFAM" id="SSF69593">
    <property type="entry name" value="Glycerol-3-phosphate (1)-acyltransferase"/>
    <property type="match status" value="1"/>
</dbReference>
<feature type="compositionally biased region" description="Basic and acidic residues" evidence="3">
    <location>
        <begin position="249"/>
        <end position="274"/>
    </location>
</feature>
<proteinExistence type="predicted"/>
<dbReference type="RefSeq" id="WP_345355270.1">
    <property type="nucleotide sequence ID" value="NZ_BAABII010000001.1"/>
</dbReference>
<evidence type="ECO:0000259" key="4">
    <source>
        <dbReference type="SMART" id="SM00563"/>
    </source>
</evidence>
<dbReference type="CDD" id="cd07989">
    <property type="entry name" value="LPLAT_AGPAT-like"/>
    <property type="match status" value="1"/>
</dbReference>
<keyword evidence="1" id="KW-0808">Transferase</keyword>
<protein>
    <submittedName>
        <fullName evidence="5">Lysophospholipid acyltransferase family protein</fullName>
    </submittedName>
</protein>
<evidence type="ECO:0000313" key="5">
    <source>
        <dbReference type="EMBL" id="MEY8041545.1"/>
    </source>
</evidence>
<feature type="domain" description="Phospholipid/glycerol acyltransferase" evidence="4">
    <location>
        <begin position="56"/>
        <end position="175"/>
    </location>
</feature>
<keyword evidence="2 5" id="KW-0012">Acyltransferase</keyword>
<name>A0ABV4CKE3_9PSEU</name>
<comment type="caution">
    <text evidence="5">The sequence shown here is derived from an EMBL/GenBank/DDBJ whole genome shotgun (WGS) entry which is preliminary data.</text>
</comment>
<dbReference type="Pfam" id="PF01553">
    <property type="entry name" value="Acyltransferase"/>
    <property type="match status" value="1"/>
</dbReference>
<evidence type="ECO:0000256" key="3">
    <source>
        <dbReference type="SAM" id="MobiDB-lite"/>
    </source>
</evidence>
<dbReference type="InterPro" id="IPR002123">
    <property type="entry name" value="Plipid/glycerol_acylTrfase"/>
</dbReference>
<accession>A0ABV4CKE3</accession>
<dbReference type="GO" id="GO:0016746">
    <property type="term" value="F:acyltransferase activity"/>
    <property type="evidence" value="ECO:0007669"/>
    <property type="project" value="UniProtKB-KW"/>
</dbReference>